<evidence type="ECO:0000256" key="14">
    <source>
        <dbReference type="ARBA" id="ARBA00023242"/>
    </source>
</evidence>
<feature type="region of interest" description="Disordered" evidence="20">
    <location>
        <begin position="121"/>
        <end position="189"/>
    </location>
</feature>
<dbReference type="OrthoDB" id="5599235at2759"/>
<evidence type="ECO:0000256" key="3">
    <source>
        <dbReference type="ARBA" id="ARBA00004629"/>
    </source>
</evidence>
<evidence type="ECO:0000256" key="12">
    <source>
        <dbReference type="ARBA" id="ARBA00023054"/>
    </source>
</evidence>
<dbReference type="PANTHER" id="PTHR28216">
    <property type="entry name" value="DASH COMPLEX SUBUNIT DUO1"/>
    <property type="match status" value="1"/>
</dbReference>
<keyword evidence="11" id="KW-0995">Kinetochore</keyword>
<reference evidence="21 22" key="1">
    <citation type="submission" date="2013-07" db="EMBL/GenBank/DDBJ databases">
        <title>The Genome Sequence of Cryptococcus heveanensis BCC8398.</title>
        <authorList>
            <consortium name="The Broad Institute Genome Sequencing Platform"/>
            <person name="Cuomo C."/>
            <person name="Litvintseva A."/>
            <person name="Chen Y."/>
            <person name="Heitman J."/>
            <person name="Sun S."/>
            <person name="Springer D."/>
            <person name="Dromer F."/>
            <person name="Young S.K."/>
            <person name="Zeng Q."/>
            <person name="Gargeya S."/>
            <person name="Fitzgerald M."/>
            <person name="Abouelleil A."/>
            <person name="Alvarado L."/>
            <person name="Berlin A.M."/>
            <person name="Chapman S.B."/>
            <person name="Dewar J."/>
            <person name="Goldberg J."/>
            <person name="Griggs A."/>
            <person name="Gujja S."/>
            <person name="Hansen M."/>
            <person name="Howarth C."/>
            <person name="Imamovic A."/>
            <person name="Larimer J."/>
            <person name="McCowan C."/>
            <person name="Murphy C."/>
            <person name="Pearson M."/>
            <person name="Priest M."/>
            <person name="Roberts A."/>
            <person name="Saif S."/>
            <person name="Shea T."/>
            <person name="Sykes S."/>
            <person name="Wortman J."/>
            <person name="Nusbaum C."/>
            <person name="Birren B."/>
        </authorList>
    </citation>
    <scope>NUCLEOTIDE SEQUENCE [LARGE SCALE GENOMIC DNA]</scope>
    <source>
        <strain evidence="21 22">BCC8398</strain>
    </source>
</reference>
<evidence type="ECO:0000256" key="16">
    <source>
        <dbReference type="ARBA" id="ARBA00023328"/>
    </source>
</evidence>
<dbReference type="GO" id="GO:0042729">
    <property type="term" value="C:DASH complex"/>
    <property type="evidence" value="ECO:0007669"/>
    <property type="project" value="InterPro"/>
</dbReference>
<gene>
    <name evidence="21" type="ORF">I316_04238</name>
</gene>
<evidence type="ECO:0000256" key="19">
    <source>
        <dbReference type="SAM" id="Coils"/>
    </source>
</evidence>
<comment type="similarity">
    <text evidence="4">Belongs to the DASH complex DUO1 family.</text>
</comment>
<feature type="compositionally biased region" description="Low complexity" evidence="20">
    <location>
        <begin position="355"/>
        <end position="366"/>
    </location>
</feature>
<dbReference type="Pfam" id="PF08651">
    <property type="entry name" value="DASH_Duo1"/>
    <property type="match status" value="1"/>
</dbReference>
<feature type="region of interest" description="Disordered" evidence="20">
    <location>
        <begin position="1"/>
        <end position="97"/>
    </location>
</feature>
<feature type="compositionally biased region" description="Low complexity" evidence="20">
    <location>
        <begin position="377"/>
        <end position="387"/>
    </location>
</feature>
<evidence type="ECO:0000256" key="20">
    <source>
        <dbReference type="SAM" id="MobiDB-lite"/>
    </source>
</evidence>
<feature type="compositionally biased region" description="Polar residues" evidence="20">
    <location>
        <begin position="31"/>
        <end position="44"/>
    </location>
</feature>
<feature type="compositionally biased region" description="Low complexity" evidence="20">
    <location>
        <begin position="394"/>
        <end position="403"/>
    </location>
</feature>
<evidence type="ECO:0000256" key="5">
    <source>
        <dbReference type="ARBA" id="ARBA00022454"/>
    </source>
</evidence>
<keyword evidence="6" id="KW-0963">Cytoplasm</keyword>
<evidence type="ECO:0000256" key="10">
    <source>
        <dbReference type="ARBA" id="ARBA00022829"/>
    </source>
</evidence>
<proteinExistence type="inferred from homology"/>
<evidence type="ECO:0000256" key="6">
    <source>
        <dbReference type="ARBA" id="ARBA00022490"/>
    </source>
</evidence>
<dbReference type="GO" id="GO:0007059">
    <property type="term" value="P:chromosome segregation"/>
    <property type="evidence" value="ECO:0007669"/>
    <property type="project" value="UniProtKB-KW"/>
</dbReference>
<evidence type="ECO:0000256" key="15">
    <source>
        <dbReference type="ARBA" id="ARBA00023306"/>
    </source>
</evidence>
<accession>A0A1B9GS99</accession>
<organism evidence="21 22">
    <name type="scientific">Kwoniella heveanensis BCC8398</name>
    <dbReference type="NCBI Taxonomy" id="1296120"/>
    <lineage>
        <taxon>Eukaryota</taxon>
        <taxon>Fungi</taxon>
        <taxon>Dikarya</taxon>
        <taxon>Basidiomycota</taxon>
        <taxon>Agaricomycotina</taxon>
        <taxon>Tremellomycetes</taxon>
        <taxon>Tremellales</taxon>
        <taxon>Cryptococcaceae</taxon>
        <taxon>Kwoniella</taxon>
    </lineage>
</organism>
<evidence type="ECO:0000256" key="4">
    <source>
        <dbReference type="ARBA" id="ARBA00005366"/>
    </source>
</evidence>
<dbReference type="GO" id="GO:0072686">
    <property type="term" value="C:mitotic spindle"/>
    <property type="evidence" value="ECO:0007669"/>
    <property type="project" value="InterPro"/>
</dbReference>
<dbReference type="GO" id="GO:0051301">
    <property type="term" value="P:cell division"/>
    <property type="evidence" value="ECO:0007669"/>
    <property type="project" value="UniProtKB-KW"/>
</dbReference>
<evidence type="ECO:0000256" key="2">
    <source>
        <dbReference type="ARBA" id="ARBA00004186"/>
    </source>
</evidence>
<evidence type="ECO:0000256" key="9">
    <source>
        <dbReference type="ARBA" id="ARBA00022776"/>
    </source>
</evidence>
<keyword evidence="16" id="KW-0137">Centromere</keyword>
<dbReference type="GO" id="GO:0000278">
    <property type="term" value="P:mitotic cell cycle"/>
    <property type="evidence" value="ECO:0007669"/>
    <property type="project" value="InterPro"/>
</dbReference>
<keyword evidence="5" id="KW-0158">Chromosome</keyword>
<evidence type="ECO:0000256" key="18">
    <source>
        <dbReference type="ARBA" id="ARBA00044358"/>
    </source>
</evidence>
<evidence type="ECO:0000256" key="7">
    <source>
        <dbReference type="ARBA" id="ARBA00022618"/>
    </source>
</evidence>
<dbReference type="Proteomes" id="UP000092666">
    <property type="component" value="Unassembled WGS sequence"/>
</dbReference>
<feature type="compositionally biased region" description="Gly residues" evidence="20">
    <location>
        <begin position="404"/>
        <end position="417"/>
    </location>
</feature>
<keyword evidence="10" id="KW-0159">Chromosome partition</keyword>
<feature type="region of interest" description="Disordered" evidence="20">
    <location>
        <begin position="309"/>
        <end position="430"/>
    </location>
</feature>
<dbReference type="EMBL" id="KI669502">
    <property type="protein sequence ID" value="OCF33896.1"/>
    <property type="molecule type" value="Genomic_DNA"/>
</dbReference>
<keyword evidence="13" id="KW-0206">Cytoskeleton</keyword>
<feature type="compositionally biased region" description="Gly residues" evidence="20">
    <location>
        <begin position="319"/>
        <end position="354"/>
    </location>
</feature>
<keyword evidence="9" id="KW-0498">Mitosis</keyword>
<evidence type="ECO:0000256" key="1">
    <source>
        <dbReference type="ARBA" id="ARBA00004123"/>
    </source>
</evidence>
<keyword evidence="22" id="KW-1185">Reference proteome</keyword>
<sequence length="430" mass="45499">MDSPLLPQLDRHPDVSLLDDPSMLEDMTIDSEANASTYNTQTQAKVHRRPSQDQHLFTRDNHDRASASDNASAGGRTTRAAPRMSVFGPPGGVGAQRRGLINIDSQLDDAGDLTDRYKSARTTATAGAKPRFSLFAPPRPPSAEPEADVQAQVRDHDQEQDNDDNEQQHDHEANENNRGSSTAAREARDDKLRESLYELRRMNEVFDGFLGALEGVRGHNERLAQRVQQTSALLDEYTAIMGQTEFTQRLLLNPKWTGSADDAEAIAAEEEARFLAQQAAEEEARRQVEAARLAEEERERRAAAAALGTQMRNEKGTRTGAGAGALGRGGAGVGAGRPRGRGGFGAGAGTGARGGTTARGRGTSTGIPRPSMMPRPTSGAGSGTTTTRKVTPTSASNRGTSNNGSGGGGGGGNGLGGQYSHVKSSGYGPR</sequence>
<dbReference type="AlphaFoldDB" id="A0A1B9GS99"/>
<evidence type="ECO:0000256" key="17">
    <source>
        <dbReference type="ARBA" id="ARBA00044152"/>
    </source>
</evidence>
<feature type="compositionally biased region" description="Basic and acidic residues" evidence="20">
    <location>
        <begin position="50"/>
        <end position="66"/>
    </location>
</feature>
<evidence type="ECO:0000256" key="11">
    <source>
        <dbReference type="ARBA" id="ARBA00022838"/>
    </source>
</evidence>
<comment type="subcellular location">
    <subcellularLocation>
        <location evidence="3">Chromosome</location>
        <location evidence="3">Centromere</location>
        <location evidence="3">Kinetochore</location>
    </subcellularLocation>
    <subcellularLocation>
        <location evidence="2">Cytoplasm</location>
        <location evidence="2">Cytoskeleton</location>
        <location evidence="2">Spindle</location>
    </subcellularLocation>
    <subcellularLocation>
        <location evidence="1">Nucleus</location>
    </subcellularLocation>
</comment>
<feature type="coiled-coil region" evidence="19">
    <location>
        <begin position="265"/>
        <end position="301"/>
    </location>
</feature>
<protein>
    <recommendedName>
        <fullName evidence="17">DASH complex subunit DUO1</fullName>
    </recommendedName>
    <alternativeName>
        <fullName evidence="18">Outer kinetochore protein DUO1</fullName>
    </alternativeName>
</protein>
<name>A0A1B9GS99_9TREE</name>
<dbReference type="STRING" id="1296120.A0A1B9GS99"/>
<keyword evidence="12 19" id="KW-0175">Coiled coil</keyword>
<evidence type="ECO:0000256" key="13">
    <source>
        <dbReference type="ARBA" id="ARBA00023212"/>
    </source>
</evidence>
<keyword evidence="8" id="KW-0493">Microtubule</keyword>
<dbReference type="PANTHER" id="PTHR28216:SF1">
    <property type="entry name" value="DASH COMPLEX SUBUNIT DUO1"/>
    <property type="match status" value="1"/>
</dbReference>
<evidence type="ECO:0000313" key="22">
    <source>
        <dbReference type="Proteomes" id="UP000092666"/>
    </source>
</evidence>
<dbReference type="GO" id="GO:0005874">
    <property type="term" value="C:microtubule"/>
    <property type="evidence" value="ECO:0007669"/>
    <property type="project" value="UniProtKB-KW"/>
</dbReference>
<keyword evidence="7" id="KW-0132">Cell division</keyword>
<keyword evidence="15" id="KW-0131">Cell cycle</keyword>
<keyword evidence="14" id="KW-0539">Nucleus</keyword>
<dbReference type="InterPro" id="IPR013960">
    <property type="entry name" value="DASH_Duo1"/>
</dbReference>
<evidence type="ECO:0000313" key="21">
    <source>
        <dbReference type="EMBL" id="OCF33896.1"/>
    </source>
</evidence>
<feature type="compositionally biased region" description="Basic and acidic residues" evidence="20">
    <location>
        <begin position="166"/>
        <end position="175"/>
    </location>
</feature>
<evidence type="ECO:0000256" key="8">
    <source>
        <dbReference type="ARBA" id="ARBA00022701"/>
    </source>
</evidence>
<reference evidence="22" key="2">
    <citation type="submission" date="2013-12" db="EMBL/GenBank/DDBJ databases">
        <title>Evolution of pathogenesis and genome organization in the Tremellales.</title>
        <authorList>
            <person name="Cuomo C."/>
            <person name="Litvintseva A."/>
            <person name="Heitman J."/>
            <person name="Chen Y."/>
            <person name="Sun S."/>
            <person name="Springer D."/>
            <person name="Dromer F."/>
            <person name="Young S."/>
            <person name="Zeng Q."/>
            <person name="Chapman S."/>
            <person name="Gujja S."/>
            <person name="Saif S."/>
            <person name="Birren B."/>
        </authorList>
    </citation>
    <scope>NUCLEOTIDE SEQUENCE [LARGE SCALE GENOMIC DNA]</scope>
    <source>
        <strain evidence="22">BCC8398</strain>
    </source>
</reference>